<evidence type="ECO:0000256" key="3">
    <source>
        <dbReference type="ARBA" id="ARBA00012313"/>
    </source>
</evidence>
<dbReference type="Gene3D" id="1.10.520.10">
    <property type="match status" value="1"/>
</dbReference>
<dbReference type="PRINTS" id="PR00458">
    <property type="entry name" value="PEROXIDASE"/>
</dbReference>
<dbReference type="InterPro" id="IPR019794">
    <property type="entry name" value="Peroxidases_AS"/>
</dbReference>
<keyword evidence="19" id="KW-0472">Membrane</keyword>
<dbReference type="GO" id="GO:0140825">
    <property type="term" value="F:lactoperoxidase activity"/>
    <property type="evidence" value="ECO:0007669"/>
    <property type="project" value="UniProtKB-EC"/>
</dbReference>
<keyword evidence="10 17" id="KW-1015">Disulfide bond</keyword>
<dbReference type="GO" id="GO:0005576">
    <property type="term" value="C:extracellular region"/>
    <property type="evidence" value="ECO:0007669"/>
    <property type="project" value="UniProtKB-SubCell"/>
</dbReference>
<comment type="cofactor">
    <cofactor evidence="15 18">
        <name>Ca(2+)</name>
        <dbReference type="ChEBI" id="CHEBI:29108"/>
    </cofactor>
    <text evidence="15 18">Binds 2 calcium ions per subunit.</text>
</comment>
<keyword evidence="8 18" id="KW-0560">Oxidoreductase</keyword>
<dbReference type="GO" id="GO:0020037">
    <property type="term" value="F:heme binding"/>
    <property type="evidence" value="ECO:0007669"/>
    <property type="project" value="UniProtKB-UniRule"/>
</dbReference>
<dbReference type="PRINTS" id="PR00461">
    <property type="entry name" value="PLPEROXIDASE"/>
</dbReference>
<dbReference type="InterPro" id="IPR000823">
    <property type="entry name" value="Peroxidase_pln"/>
</dbReference>
<feature type="binding site" evidence="14">
    <location>
        <position position="183"/>
    </location>
    <ligand>
        <name>substrate</name>
    </ligand>
</feature>
<feature type="disulfide bond" evidence="17">
    <location>
        <begin position="55"/>
        <end position="135"/>
    </location>
</feature>
<feature type="site" description="Transition state stabilizer" evidence="16">
    <location>
        <position position="82"/>
    </location>
</feature>
<dbReference type="PROSITE" id="PS00435">
    <property type="entry name" value="PEROXIDASE_1"/>
    <property type="match status" value="1"/>
</dbReference>
<evidence type="ECO:0000313" key="21">
    <source>
        <dbReference type="EMBL" id="KAJ8442575.1"/>
    </source>
</evidence>
<dbReference type="EC" id="1.11.1.7" evidence="3 18"/>
<feature type="binding site" evidence="15">
    <location>
        <position position="92"/>
    </location>
    <ligand>
        <name>Ca(2+)</name>
        <dbReference type="ChEBI" id="CHEBI:29108"/>
        <label>1</label>
    </ligand>
</feature>
<feature type="binding site" evidence="15">
    <location>
        <position position="94"/>
    </location>
    <ligand>
        <name>Ca(2+)</name>
        <dbReference type="ChEBI" id="CHEBI:29108"/>
        <label>1</label>
    </ligand>
</feature>
<feature type="binding site" evidence="15">
    <location>
        <position position="96"/>
    </location>
    <ligand>
        <name>Ca(2+)</name>
        <dbReference type="ChEBI" id="CHEBI:29108"/>
        <label>1</label>
    </ligand>
</feature>
<dbReference type="SUPFAM" id="SSF48113">
    <property type="entry name" value="Heme-dependent peroxidases"/>
    <property type="match status" value="1"/>
</dbReference>
<evidence type="ECO:0000256" key="5">
    <source>
        <dbReference type="ARBA" id="ARBA00022617"/>
    </source>
</evidence>
<dbReference type="CDD" id="cd00693">
    <property type="entry name" value="secretory_peroxidase"/>
    <property type="match status" value="1"/>
</dbReference>
<comment type="cofactor">
    <cofactor evidence="15 18">
        <name>heme b</name>
        <dbReference type="ChEBI" id="CHEBI:60344"/>
    </cofactor>
    <text evidence="15 18">Binds 1 heme b (iron(II)-protoporphyrin IX) group per subunit.</text>
</comment>
<evidence type="ECO:0000313" key="22">
    <source>
        <dbReference type="Proteomes" id="UP001153076"/>
    </source>
</evidence>
<evidence type="ECO:0000256" key="15">
    <source>
        <dbReference type="PIRSR" id="PIRSR600823-3"/>
    </source>
</evidence>
<keyword evidence="22" id="KW-1185">Reference proteome</keyword>
<feature type="binding site" evidence="15">
    <location>
        <position position="108"/>
    </location>
    <ligand>
        <name>Ca(2+)</name>
        <dbReference type="ChEBI" id="CHEBI:29108"/>
        <label>1</label>
    </ligand>
</feature>
<dbReference type="FunFam" id="1.10.420.10:FF:000001">
    <property type="entry name" value="Peroxidase"/>
    <property type="match status" value="1"/>
</dbReference>
<evidence type="ECO:0000256" key="12">
    <source>
        <dbReference type="ARBA" id="ARBA00023324"/>
    </source>
</evidence>
<evidence type="ECO:0000256" key="11">
    <source>
        <dbReference type="ARBA" id="ARBA00023180"/>
    </source>
</evidence>
<keyword evidence="19" id="KW-0812">Transmembrane</keyword>
<dbReference type="PROSITE" id="PS50873">
    <property type="entry name" value="PEROXIDASE_4"/>
    <property type="match status" value="1"/>
</dbReference>
<dbReference type="InterPro" id="IPR010255">
    <property type="entry name" value="Haem_peroxidase_sf"/>
</dbReference>
<proteinExistence type="inferred from homology"/>
<comment type="catalytic activity">
    <reaction evidence="1 18">
        <text>2 a phenolic donor + H2O2 = 2 a phenolic radical donor + 2 H2O</text>
        <dbReference type="Rhea" id="RHEA:56136"/>
        <dbReference type="ChEBI" id="CHEBI:15377"/>
        <dbReference type="ChEBI" id="CHEBI:16240"/>
        <dbReference type="ChEBI" id="CHEBI:139520"/>
        <dbReference type="ChEBI" id="CHEBI:139521"/>
        <dbReference type="EC" id="1.11.1.7"/>
    </reaction>
</comment>
<comment type="function">
    <text evidence="18">Removal of H(2)O(2), oxidation of toxic reductants, biosynthesis and degradation of lignin, suberization, auxin catabolism, response to environmental stresses such as wounding, pathogen attack and oxidative stress.</text>
</comment>
<evidence type="ECO:0000256" key="9">
    <source>
        <dbReference type="ARBA" id="ARBA00023004"/>
    </source>
</evidence>
<feature type="transmembrane region" description="Helical" evidence="19">
    <location>
        <begin position="12"/>
        <end position="32"/>
    </location>
</feature>
<keyword evidence="12 18" id="KW-0376">Hydrogen peroxide</keyword>
<feature type="active site" description="Proton acceptor" evidence="13">
    <location>
        <position position="86"/>
    </location>
</feature>
<dbReference type="AlphaFoldDB" id="A0A9Q1QJL1"/>
<feature type="binding site" evidence="15">
    <location>
        <position position="87"/>
    </location>
    <ligand>
        <name>Ca(2+)</name>
        <dbReference type="ChEBI" id="CHEBI:29108"/>
        <label>1</label>
    </ligand>
</feature>
<evidence type="ECO:0000259" key="20">
    <source>
        <dbReference type="PROSITE" id="PS50873"/>
    </source>
</evidence>
<feature type="binding site" evidence="15">
    <location>
        <position position="265"/>
    </location>
    <ligand>
        <name>Ca(2+)</name>
        <dbReference type="ChEBI" id="CHEBI:29108"/>
        <label>2</label>
    </ligand>
</feature>
<evidence type="ECO:0000256" key="8">
    <source>
        <dbReference type="ARBA" id="ARBA00023002"/>
    </source>
</evidence>
<evidence type="ECO:0000256" key="14">
    <source>
        <dbReference type="PIRSR" id="PIRSR600823-2"/>
    </source>
</evidence>
<evidence type="ECO:0000256" key="4">
    <source>
        <dbReference type="ARBA" id="ARBA00022559"/>
    </source>
</evidence>
<dbReference type="InterPro" id="IPR033905">
    <property type="entry name" value="Secretory_peroxidase"/>
</dbReference>
<feature type="binding site" evidence="15">
    <location>
        <position position="273"/>
    </location>
    <ligand>
        <name>Ca(2+)</name>
        <dbReference type="ChEBI" id="CHEBI:29108"/>
        <label>2</label>
    </ligand>
</feature>
<organism evidence="21 22">
    <name type="scientific">Carnegiea gigantea</name>
    <dbReference type="NCBI Taxonomy" id="171969"/>
    <lineage>
        <taxon>Eukaryota</taxon>
        <taxon>Viridiplantae</taxon>
        <taxon>Streptophyta</taxon>
        <taxon>Embryophyta</taxon>
        <taxon>Tracheophyta</taxon>
        <taxon>Spermatophyta</taxon>
        <taxon>Magnoliopsida</taxon>
        <taxon>eudicotyledons</taxon>
        <taxon>Gunneridae</taxon>
        <taxon>Pentapetalae</taxon>
        <taxon>Caryophyllales</taxon>
        <taxon>Cactineae</taxon>
        <taxon>Cactaceae</taxon>
        <taxon>Cactoideae</taxon>
        <taxon>Echinocereeae</taxon>
        <taxon>Carnegiea</taxon>
    </lineage>
</organism>
<evidence type="ECO:0000256" key="18">
    <source>
        <dbReference type="RuleBase" id="RU362060"/>
    </source>
</evidence>
<name>A0A9Q1QJL1_9CARY</name>
<dbReference type="InterPro" id="IPR019793">
    <property type="entry name" value="Peroxidases_heam-ligand_BS"/>
</dbReference>
<keyword evidence="11" id="KW-0325">Glycoprotein</keyword>
<dbReference type="EMBL" id="JAKOGI010000139">
    <property type="protein sequence ID" value="KAJ8442575.1"/>
    <property type="molecule type" value="Genomic_DNA"/>
</dbReference>
<evidence type="ECO:0000256" key="16">
    <source>
        <dbReference type="PIRSR" id="PIRSR600823-4"/>
    </source>
</evidence>
<dbReference type="PANTHER" id="PTHR31388:SF164">
    <property type="entry name" value="PEROXIDASE 9"/>
    <property type="match status" value="1"/>
</dbReference>
<dbReference type="GO" id="GO:0042744">
    <property type="term" value="P:hydrogen peroxide catabolic process"/>
    <property type="evidence" value="ECO:0007669"/>
    <property type="project" value="UniProtKB-KW"/>
</dbReference>
<sequence length="350" mass="37538">MPSSIICMQLSVFFFMLIMGTNATLGFGFGWVSGGGGGSGEGYAPLSPDFYDLSCPQANDIVISVLEKAIAQDPRMAASLLRLHFHDCFVQGCDASVLLDDSPTIASEKRAKPNANSVRGFEVIDEIKVALEEACPGVVSCADILTLAARGSTVLSGGPYWEVALGRRDSRTASINLANVMIPAPTFNVQRLLASFKQQGLDETELVALSGAHTIGMARCASFKNRLYNQNGNNQPDETLEKAFLNELGSVCPASGGDNNLSPLDYASPKAFDNTYFKLILGGRGLLFSDETLVAGNGFPNIVELVKAYAEDEALFFSHFADSMVKMGNISPLMGSNGEVRQNCRRVNNY</sequence>
<evidence type="ECO:0000256" key="2">
    <source>
        <dbReference type="ARBA" id="ARBA00006873"/>
    </source>
</evidence>
<dbReference type="InterPro" id="IPR002016">
    <property type="entry name" value="Haem_peroxidase"/>
</dbReference>
<keyword evidence="18" id="KW-0964">Secreted</keyword>
<keyword evidence="5 18" id="KW-0349">Heme</keyword>
<comment type="similarity">
    <text evidence="2">Belongs to the peroxidase family. Ascorbate peroxidase subfamily.</text>
</comment>
<feature type="binding site" evidence="15">
    <location>
        <position position="90"/>
    </location>
    <ligand>
        <name>Ca(2+)</name>
        <dbReference type="ChEBI" id="CHEBI:29108"/>
        <label>1</label>
    </ligand>
</feature>
<keyword evidence="7 15" id="KW-0106">Calcium</keyword>
<dbReference type="OrthoDB" id="2113341at2759"/>
<feature type="disulfide bond" evidence="17">
    <location>
        <begin position="220"/>
        <end position="252"/>
    </location>
</feature>
<dbReference type="Gene3D" id="1.10.420.10">
    <property type="entry name" value="Peroxidase, domain 2"/>
    <property type="match status" value="1"/>
</dbReference>
<feature type="binding site" evidence="15">
    <location>
        <position position="214"/>
    </location>
    <ligand>
        <name>Ca(2+)</name>
        <dbReference type="ChEBI" id="CHEBI:29108"/>
        <label>2</label>
    </ligand>
</feature>
<dbReference type="GO" id="GO:0006979">
    <property type="term" value="P:response to oxidative stress"/>
    <property type="evidence" value="ECO:0007669"/>
    <property type="project" value="UniProtKB-UniRule"/>
</dbReference>
<protein>
    <recommendedName>
        <fullName evidence="3 18">Peroxidase</fullName>
        <ecNumber evidence="3 18">1.11.1.7</ecNumber>
    </recommendedName>
</protein>
<dbReference type="GO" id="GO:0046872">
    <property type="term" value="F:metal ion binding"/>
    <property type="evidence" value="ECO:0007669"/>
    <property type="project" value="UniProtKB-UniRule"/>
</dbReference>
<keyword evidence="19" id="KW-1133">Transmembrane helix</keyword>
<evidence type="ECO:0000256" key="10">
    <source>
        <dbReference type="ARBA" id="ARBA00023157"/>
    </source>
</evidence>
<feature type="binding site" description="axial binding residue" evidence="15">
    <location>
        <position position="213"/>
    </location>
    <ligand>
        <name>heme b</name>
        <dbReference type="ChEBI" id="CHEBI:60344"/>
    </ligand>
    <ligandPart>
        <name>Fe</name>
        <dbReference type="ChEBI" id="CHEBI:18248"/>
    </ligandPart>
</feature>
<feature type="disulfide bond" evidence="17">
    <location>
        <begin position="88"/>
        <end position="93"/>
    </location>
</feature>
<gene>
    <name evidence="21" type="ORF">Cgig2_026517</name>
</gene>
<evidence type="ECO:0000256" key="1">
    <source>
        <dbReference type="ARBA" id="ARBA00000189"/>
    </source>
</evidence>
<keyword evidence="9 15" id="KW-0408">Iron</keyword>
<keyword evidence="6 15" id="KW-0479">Metal-binding</keyword>
<evidence type="ECO:0000256" key="7">
    <source>
        <dbReference type="ARBA" id="ARBA00022837"/>
    </source>
</evidence>
<dbReference type="Proteomes" id="UP001153076">
    <property type="component" value="Unassembled WGS sequence"/>
</dbReference>
<accession>A0A9Q1QJL1</accession>
<reference evidence="21" key="1">
    <citation type="submission" date="2022-04" db="EMBL/GenBank/DDBJ databases">
        <title>Carnegiea gigantea Genome sequencing and assembly v2.</title>
        <authorList>
            <person name="Copetti D."/>
            <person name="Sanderson M.J."/>
            <person name="Burquez A."/>
            <person name="Wojciechowski M.F."/>
        </authorList>
    </citation>
    <scope>NUCLEOTIDE SEQUENCE</scope>
    <source>
        <strain evidence="21">SGP5-SGP5p</strain>
        <tissue evidence="21">Aerial part</tissue>
    </source>
</reference>
<evidence type="ECO:0000256" key="19">
    <source>
        <dbReference type="SAM" id="Phobius"/>
    </source>
</evidence>
<dbReference type="FunFam" id="1.10.520.10:FF:000001">
    <property type="entry name" value="Peroxidase"/>
    <property type="match status" value="1"/>
</dbReference>
<dbReference type="PANTHER" id="PTHR31388">
    <property type="entry name" value="PEROXIDASE 72-RELATED"/>
    <property type="match status" value="1"/>
</dbReference>
<evidence type="ECO:0000256" key="17">
    <source>
        <dbReference type="PIRSR" id="PIRSR600823-5"/>
    </source>
</evidence>
<comment type="subcellular location">
    <subcellularLocation>
        <location evidence="18">Secreted</location>
    </subcellularLocation>
</comment>
<feature type="domain" description="Plant heme peroxidase family profile" evidence="20">
    <location>
        <begin position="45"/>
        <end position="348"/>
    </location>
</feature>
<comment type="similarity">
    <text evidence="18">Belongs to the peroxidase family. Classical plant (class III) peroxidase subfamily.</text>
</comment>
<dbReference type="Pfam" id="PF00141">
    <property type="entry name" value="peroxidase"/>
    <property type="match status" value="1"/>
</dbReference>
<evidence type="ECO:0000256" key="13">
    <source>
        <dbReference type="PIRSR" id="PIRSR600823-1"/>
    </source>
</evidence>
<feature type="disulfide bond" evidence="17">
    <location>
        <begin position="141"/>
        <end position="344"/>
    </location>
</feature>
<dbReference type="PROSITE" id="PS00436">
    <property type="entry name" value="PEROXIDASE_2"/>
    <property type="match status" value="1"/>
</dbReference>
<keyword evidence="4 18" id="KW-0575">Peroxidase</keyword>
<comment type="caution">
    <text evidence="21">The sequence shown here is derived from an EMBL/GenBank/DDBJ whole genome shotgun (WGS) entry which is preliminary data.</text>
</comment>
<evidence type="ECO:0000256" key="6">
    <source>
        <dbReference type="ARBA" id="ARBA00022723"/>
    </source>
</evidence>